<evidence type="ECO:0000256" key="9">
    <source>
        <dbReference type="RuleBase" id="RU364142"/>
    </source>
</evidence>
<dbReference type="PANTHER" id="PTHR35784:SF1">
    <property type="entry name" value="MEDIATOR OF RNA POLYMERASE II TRANSCRIPTION SUBUNIT 5"/>
    <property type="match status" value="1"/>
</dbReference>
<keyword evidence="6 9" id="KW-0804">Transcription</keyword>
<dbReference type="GO" id="GO:0003712">
    <property type="term" value="F:transcription coregulator activity"/>
    <property type="evidence" value="ECO:0007669"/>
    <property type="project" value="InterPro"/>
</dbReference>
<evidence type="ECO:0000256" key="2">
    <source>
        <dbReference type="ARBA" id="ARBA00008782"/>
    </source>
</evidence>
<evidence type="ECO:0000256" key="1">
    <source>
        <dbReference type="ARBA" id="ARBA00004123"/>
    </source>
</evidence>
<comment type="subunit">
    <text evidence="9">Component of the Mediator complex.</text>
</comment>
<comment type="function">
    <text evidence="9">Component of the Mediator complex, a coactivator involved in the regulated transcription of nearly all RNA polymerase II-dependent genes. Mediator functions as a bridge to convey information from gene-specific regulatory proteins to the basal RNA polymerase II transcription machinery. Mediator is recruited to promoters by direct interactions with regulatory proteins and serves as a scaffold for the assembly of a functional preinitiation complex with RNA polymerase II and the general transcription factors.</text>
</comment>
<reference evidence="10 11" key="1">
    <citation type="submission" date="2017-04" db="EMBL/GenBank/DDBJ databases">
        <title>Genome Sequence of the Model Brown-Rot Fungus Postia placenta SB12.</title>
        <authorList>
            <consortium name="DOE Joint Genome Institute"/>
            <person name="Gaskell J."/>
            <person name="Kersten P."/>
            <person name="Larrondo L.F."/>
            <person name="Canessa P."/>
            <person name="Martinez D."/>
            <person name="Hibbett D."/>
            <person name="Schmoll M."/>
            <person name="Kubicek C.P."/>
            <person name="Martinez A.T."/>
            <person name="Yadav J."/>
            <person name="Master E."/>
            <person name="Magnuson J.K."/>
            <person name="James T."/>
            <person name="Yaver D."/>
            <person name="Berka R."/>
            <person name="Labutti K."/>
            <person name="Lipzen A."/>
            <person name="Aerts A."/>
            <person name="Barry K."/>
            <person name="Henrissat B."/>
            <person name="Blanchette R."/>
            <person name="Grigoriev I."/>
            <person name="Cullen D."/>
        </authorList>
    </citation>
    <scope>NUCLEOTIDE SEQUENCE [LARGE SCALE GENOMIC DNA]</scope>
    <source>
        <strain evidence="10 11">MAD-698-R-SB12</strain>
    </source>
</reference>
<organism evidence="10 11">
    <name type="scientific">Postia placenta MAD-698-R-SB12</name>
    <dbReference type="NCBI Taxonomy" id="670580"/>
    <lineage>
        <taxon>Eukaryota</taxon>
        <taxon>Fungi</taxon>
        <taxon>Dikarya</taxon>
        <taxon>Basidiomycota</taxon>
        <taxon>Agaricomycotina</taxon>
        <taxon>Agaricomycetes</taxon>
        <taxon>Polyporales</taxon>
        <taxon>Adustoporiaceae</taxon>
        <taxon>Rhodonia</taxon>
    </lineage>
</organism>
<evidence type="ECO:0000313" key="10">
    <source>
        <dbReference type="EMBL" id="OSX67428.1"/>
    </source>
</evidence>
<dbReference type="EMBL" id="KZ110591">
    <property type="protein sequence ID" value="OSX67428.1"/>
    <property type="molecule type" value="Genomic_DNA"/>
</dbReference>
<dbReference type="AlphaFoldDB" id="A0A1X6NFM3"/>
<dbReference type="Proteomes" id="UP000194127">
    <property type="component" value="Unassembled WGS sequence"/>
</dbReference>
<comment type="similarity">
    <text evidence="2 9">Belongs to the Mediator complex subunit 5 family.</text>
</comment>
<evidence type="ECO:0000256" key="8">
    <source>
        <dbReference type="ARBA" id="ARBA00031256"/>
    </source>
</evidence>
<evidence type="ECO:0000256" key="5">
    <source>
        <dbReference type="ARBA" id="ARBA00023159"/>
    </source>
</evidence>
<keyword evidence="7 9" id="KW-0539">Nucleus</keyword>
<keyword evidence="11" id="KW-1185">Reference proteome</keyword>
<sequence>MCSCPDSVLFLFRDYPGDPTLQVYLKQAIHDGLISLPKFVSTFLSAAKSTNLHHAATLDMLCRVALDAHYASGMPPLGSIVPYGEQIHDLLATVFNSLALLRTAHALPISHFHQLTTSASELLILLLPFATDVSQMPPQLVRPCYEEVNAMLQVLRLAPAVRQDLDSFAFSLSLLLPDTQVAREAQMMHTVLSIGRGDLTGPGSDTDLVTCSLILNGLVRPCSSFAVIHGRACEFGAGDGDHIVALLVGLYRWSAWKPVVFYTQLIVSSLTCLAQSVDAGPNSTRAALIWRAFVTGRLPLLLHRFQTAVQGDSAPDAEWHGALQNAVSLVLRRSDLMQRCDNMSLQMNSDILGEKTSPPVAVEILHQLVSVGLMEISTGATLYPALFSDFHPRLPMEAQEAGMDLVPYIESKLVAESNIDDAIAFVDRCCRDPCSHAAFAKVVEKRFTSPSHSVDLESLSHTCRILCRYNLALDIVSLHVKAQVLVAYALAFIEDYDCETVGDPRTAVTHVGDVVLFVQEAIVRCNVSYPTLRLGERQLSLDLIRSASTARPPLEFKGDDKQAYGAWFKALFDSSSEGIEDTILRNTRPKTLLRIAATLFAQAIIFCAERKIDRSILNNGIQFFMDPLLNWTSVGVAKSLMTEIRRRGYRAPLHLDVLQTLLLSSSCPPTVLRLSASSVLRLFPAVPKHELTRIAPFDPALIRRAALNALGAPTEEPPRSLGQNTVWTDHSSQAIRNAFADAQAPALDVDRCLLFNSPMDFLMMLWNEISVTATRGNIETPKRIATYVLTMPRRAQSPPLLPIFLHEHVPGLVAAADGFSLSEQATTGELLIAVISSALTAALHLEYALHSVCGEQQMVLGQSAAAMARRLGNDLRRKGNGATAAMIVKRLTTSQPFAGNFPTFMADL</sequence>
<dbReference type="Pfam" id="PF08689">
    <property type="entry name" value="Med5"/>
    <property type="match status" value="1"/>
</dbReference>
<keyword evidence="5 9" id="KW-0010">Activator</keyword>
<dbReference type="InterPro" id="IPR014801">
    <property type="entry name" value="Mediator_Med5_fun"/>
</dbReference>
<evidence type="ECO:0000256" key="4">
    <source>
        <dbReference type="ARBA" id="ARBA00023015"/>
    </source>
</evidence>
<comment type="subcellular location">
    <subcellularLocation>
        <location evidence="1 9">Nucleus</location>
    </subcellularLocation>
</comment>
<proteinExistence type="inferred from homology"/>
<dbReference type="GO" id="GO:0016592">
    <property type="term" value="C:mediator complex"/>
    <property type="evidence" value="ECO:0007669"/>
    <property type="project" value="InterPro"/>
</dbReference>
<keyword evidence="4 9" id="KW-0805">Transcription regulation</keyword>
<evidence type="ECO:0000313" key="11">
    <source>
        <dbReference type="Proteomes" id="UP000194127"/>
    </source>
</evidence>
<dbReference type="STRING" id="670580.A0A1X6NFM3"/>
<dbReference type="PANTHER" id="PTHR35784">
    <property type="entry name" value="MEDIATOR OF RNA POLYMERASE II TRANSCRIPTION SUBUNIT 5"/>
    <property type="match status" value="1"/>
</dbReference>
<dbReference type="GO" id="GO:0006357">
    <property type="term" value="P:regulation of transcription by RNA polymerase II"/>
    <property type="evidence" value="ECO:0007669"/>
    <property type="project" value="InterPro"/>
</dbReference>
<dbReference type="OrthoDB" id="5549158at2759"/>
<protein>
    <recommendedName>
        <fullName evidence="3 9">Mediator of RNA polymerase II transcription subunit 5</fullName>
    </recommendedName>
    <alternativeName>
        <fullName evidence="8 9">Mediator complex subunit 5</fullName>
    </alternativeName>
</protein>
<evidence type="ECO:0000256" key="6">
    <source>
        <dbReference type="ARBA" id="ARBA00023163"/>
    </source>
</evidence>
<evidence type="ECO:0000256" key="7">
    <source>
        <dbReference type="ARBA" id="ARBA00023242"/>
    </source>
</evidence>
<name>A0A1X6NFM3_9APHY</name>
<gene>
    <name evidence="9" type="primary">MED5</name>
    <name evidence="10" type="ORF">POSPLADRAFT_1176240</name>
</gene>
<evidence type="ECO:0000256" key="3">
    <source>
        <dbReference type="ARBA" id="ARBA00020628"/>
    </source>
</evidence>
<accession>A0A1X6NFM3</accession>